<dbReference type="GeneID" id="34455198"/>
<evidence type="ECO:0000256" key="1">
    <source>
        <dbReference type="SAM" id="MobiDB-lite"/>
    </source>
</evidence>
<protein>
    <recommendedName>
        <fullName evidence="4">Kinetochore complex Sim4 subunit Fta1-domain-containing protein</fullName>
    </recommendedName>
</protein>
<keyword evidence="3" id="KW-1185">Reference proteome</keyword>
<dbReference type="Proteomes" id="UP000179179">
    <property type="component" value="Unassembled WGS sequence"/>
</dbReference>
<dbReference type="OrthoDB" id="8864979at2759"/>
<evidence type="ECO:0008006" key="4">
    <source>
        <dbReference type="Google" id="ProtNLM"/>
    </source>
</evidence>
<proteinExistence type="predicted"/>
<dbReference type="RefSeq" id="XP_022383845.1">
    <property type="nucleotide sequence ID" value="XM_022538936.1"/>
</dbReference>
<comment type="caution">
    <text evidence="2">The sequence shown here is derived from an EMBL/GenBank/DDBJ whole genome shotgun (WGS) entry which is preliminary data.</text>
</comment>
<reference evidence="2 3" key="1">
    <citation type="journal article" date="2016" name="Genome Biol. Evol.">
        <title>Draft genome sequence of an aflatoxigenic Aspergillus species, A. bombycis.</title>
        <authorList>
            <person name="Moore G.G."/>
            <person name="Mack B.M."/>
            <person name="Beltz S.B."/>
            <person name="Gilbert M.K."/>
        </authorList>
    </citation>
    <scope>NUCLEOTIDE SEQUENCE [LARGE SCALE GENOMIC DNA]</scope>
    <source>
        <strain evidence="3">NRRL 26010</strain>
    </source>
</reference>
<evidence type="ECO:0000313" key="3">
    <source>
        <dbReference type="Proteomes" id="UP000179179"/>
    </source>
</evidence>
<dbReference type="EMBL" id="LYCR01000158">
    <property type="protein sequence ID" value="OGM40128.1"/>
    <property type="molecule type" value="Genomic_DNA"/>
</dbReference>
<organism evidence="2 3">
    <name type="scientific">Aspergillus bombycis</name>
    <dbReference type="NCBI Taxonomy" id="109264"/>
    <lineage>
        <taxon>Eukaryota</taxon>
        <taxon>Fungi</taxon>
        <taxon>Dikarya</taxon>
        <taxon>Ascomycota</taxon>
        <taxon>Pezizomycotina</taxon>
        <taxon>Eurotiomycetes</taxon>
        <taxon>Eurotiomycetidae</taxon>
        <taxon>Eurotiales</taxon>
        <taxon>Aspergillaceae</taxon>
        <taxon>Aspergillus</taxon>
    </lineage>
</organism>
<dbReference type="InterPro" id="IPR025204">
    <property type="entry name" value="CENP-L"/>
</dbReference>
<evidence type="ECO:0000313" key="2">
    <source>
        <dbReference type="EMBL" id="OGM40128.1"/>
    </source>
</evidence>
<name>A0A1F7ZLY4_9EURO</name>
<accession>A0A1F7ZLY4</accession>
<dbReference type="AlphaFoldDB" id="A0A1F7ZLY4"/>
<feature type="region of interest" description="Disordered" evidence="1">
    <location>
        <begin position="303"/>
        <end position="323"/>
    </location>
</feature>
<gene>
    <name evidence="2" type="ORF">ABOM_011808</name>
</gene>
<sequence>MAPSTPDQILNTSWTLHRLSPLHHETEFPSLLDNPEALKVYANRLRDQLTGNVLAGFQVGTSAPSTEEDTLSRTGALKNCTWEAISSLALETSNTPHPGNPCGILVVLEYENITYKAALLAPEGSHSRKTSTYLPLLLTRLPGPLRQTFISFLSANFDTYCSVFRLPSQFLCAGLASYLDALTQGRDREWATSRAILEDVVKEIQITVSFSTNVAPDLRSLNINIPRGSIKSFLPVTGDSNQPSGSILSAVSSYIEQHLAMDLDLAGSSAKDSPARKHVRISKIACNGFVLGAEGKMKLVAQPTRAGSAGDDSAENDDAQNEKKRLALRASEVLLLSVIRRSLVGGNQES</sequence>
<dbReference type="Pfam" id="PF13092">
    <property type="entry name" value="CENP-L"/>
    <property type="match status" value="1"/>
</dbReference>